<dbReference type="InterPro" id="IPR001754">
    <property type="entry name" value="OMPdeCOase_dom"/>
</dbReference>
<comment type="caution">
    <text evidence="7">The sequence shown here is derived from an EMBL/GenBank/DDBJ whole genome shotgun (WGS) entry which is preliminary data.</text>
</comment>
<name>X0VZA4_9ZZZZ</name>
<keyword evidence="3" id="KW-0210">Decarboxylase</keyword>
<evidence type="ECO:0000313" key="7">
    <source>
        <dbReference type="EMBL" id="GAG05811.1"/>
    </source>
</evidence>
<protein>
    <recommendedName>
        <fullName evidence="2">orotidine-5'-phosphate decarboxylase</fullName>
        <ecNumber evidence="2">4.1.1.23</ecNumber>
    </recommendedName>
</protein>
<reference evidence="7" key="1">
    <citation type="journal article" date="2014" name="Front. Microbiol.">
        <title>High frequency of phylogenetically diverse reductive dehalogenase-homologous genes in deep subseafloor sedimentary metagenomes.</title>
        <authorList>
            <person name="Kawai M."/>
            <person name="Futagami T."/>
            <person name="Toyoda A."/>
            <person name="Takaki Y."/>
            <person name="Nishi S."/>
            <person name="Hori S."/>
            <person name="Arai W."/>
            <person name="Tsubouchi T."/>
            <person name="Morono Y."/>
            <person name="Uchiyama I."/>
            <person name="Ito T."/>
            <person name="Fujiyama A."/>
            <person name="Inagaki F."/>
            <person name="Takami H."/>
        </authorList>
    </citation>
    <scope>NUCLEOTIDE SEQUENCE</scope>
    <source>
        <strain evidence="7">Expedition CK06-06</strain>
    </source>
</reference>
<dbReference type="PANTHER" id="PTHR19278:SF9">
    <property type="entry name" value="URIDINE 5'-MONOPHOSPHATE SYNTHASE"/>
    <property type="match status" value="1"/>
</dbReference>
<dbReference type="EMBL" id="BARS01022944">
    <property type="protein sequence ID" value="GAG05811.1"/>
    <property type="molecule type" value="Genomic_DNA"/>
</dbReference>
<dbReference type="GO" id="GO:0004590">
    <property type="term" value="F:orotidine-5'-phosphate decarboxylase activity"/>
    <property type="evidence" value="ECO:0007669"/>
    <property type="project" value="UniProtKB-EC"/>
</dbReference>
<evidence type="ECO:0000256" key="4">
    <source>
        <dbReference type="ARBA" id="ARBA00022975"/>
    </source>
</evidence>
<sequence>GSLHLGAKEKIENQIPRGLILLAQMTSKGTLATGNYTTKTIEMARKNKEFVVGFIGAGSNPEELKKLADQTEPEFILFTPGVKIDSTSDNLGQRYATPEMAINAGSDIIITGRGIYKSEDPLKNAQLYRKQAWEAYIKRKNF</sequence>
<evidence type="ECO:0000256" key="3">
    <source>
        <dbReference type="ARBA" id="ARBA00022793"/>
    </source>
</evidence>
<dbReference type="InterPro" id="IPR014732">
    <property type="entry name" value="OMPdecase"/>
</dbReference>
<dbReference type="InterPro" id="IPR011060">
    <property type="entry name" value="RibuloseP-bd_barrel"/>
</dbReference>
<keyword evidence="5" id="KW-0456">Lyase</keyword>
<dbReference type="InterPro" id="IPR013785">
    <property type="entry name" value="Aldolase_TIM"/>
</dbReference>
<dbReference type="GO" id="GO:0006207">
    <property type="term" value="P:'de novo' pyrimidine nucleobase biosynthetic process"/>
    <property type="evidence" value="ECO:0007669"/>
    <property type="project" value="InterPro"/>
</dbReference>
<dbReference type="AlphaFoldDB" id="X0VZA4"/>
<dbReference type="GO" id="GO:0044205">
    <property type="term" value="P:'de novo' UMP biosynthetic process"/>
    <property type="evidence" value="ECO:0007669"/>
    <property type="project" value="UniProtKB-UniPathway"/>
</dbReference>
<accession>X0VZA4</accession>
<dbReference type="SUPFAM" id="SSF51366">
    <property type="entry name" value="Ribulose-phoshate binding barrel"/>
    <property type="match status" value="1"/>
</dbReference>
<evidence type="ECO:0000256" key="5">
    <source>
        <dbReference type="ARBA" id="ARBA00023239"/>
    </source>
</evidence>
<evidence type="ECO:0000256" key="2">
    <source>
        <dbReference type="ARBA" id="ARBA00012321"/>
    </source>
</evidence>
<comment type="pathway">
    <text evidence="1">Pyrimidine metabolism; UMP biosynthesis via de novo pathway; UMP from orotate: step 2/2.</text>
</comment>
<dbReference type="GO" id="GO:0004588">
    <property type="term" value="F:orotate phosphoribosyltransferase activity"/>
    <property type="evidence" value="ECO:0007669"/>
    <property type="project" value="TreeGrafter"/>
</dbReference>
<feature type="non-terminal residue" evidence="7">
    <location>
        <position position="1"/>
    </location>
</feature>
<evidence type="ECO:0000259" key="6">
    <source>
        <dbReference type="Pfam" id="PF00215"/>
    </source>
</evidence>
<feature type="domain" description="Orotidine 5'-phosphate decarboxylase" evidence="6">
    <location>
        <begin position="7"/>
        <end position="126"/>
    </location>
</feature>
<proteinExistence type="predicted"/>
<dbReference type="PANTHER" id="PTHR19278">
    <property type="entry name" value="OROTATE PHOSPHORIBOSYLTRANSFERASE"/>
    <property type="match status" value="1"/>
</dbReference>
<keyword evidence="4" id="KW-0665">Pyrimidine biosynthesis</keyword>
<dbReference type="NCBIfam" id="TIGR01740">
    <property type="entry name" value="pyrF"/>
    <property type="match status" value="1"/>
</dbReference>
<dbReference type="UniPathway" id="UPA00070">
    <property type="reaction ID" value="UER00120"/>
</dbReference>
<organism evidence="7">
    <name type="scientific">marine sediment metagenome</name>
    <dbReference type="NCBI Taxonomy" id="412755"/>
    <lineage>
        <taxon>unclassified sequences</taxon>
        <taxon>metagenomes</taxon>
        <taxon>ecological metagenomes</taxon>
    </lineage>
</organism>
<dbReference type="EC" id="4.1.1.23" evidence="2"/>
<gene>
    <name evidence="7" type="ORF">S01H1_36605</name>
</gene>
<dbReference type="Pfam" id="PF00215">
    <property type="entry name" value="OMPdecase"/>
    <property type="match status" value="1"/>
</dbReference>
<evidence type="ECO:0000256" key="1">
    <source>
        <dbReference type="ARBA" id="ARBA00004861"/>
    </source>
</evidence>
<dbReference type="Gene3D" id="3.20.20.70">
    <property type="entry name" value="Aldolase class I"/>
    <property type="match status" value="1"/>
</dbReference>